<evidence type="ECO:0000313" key="5">
    <source>
        <dbReference type="EMBL" id="CAL4100965.1"/>
    </source>
</evidence>
<protein>
    <recommendedName>
        <fullName evidence="4">RecA family profile 1 domain-containing protein</fullName>
    </recommendedName>
</protein>
<dbReference type="Proteomes" id="UP001497623">
    <property type="component" value="Unassembled WGS sequence"/>
</dbReference>
<organism evidence="5 6">
    <name type="scientific">Meganyctiphanes norvegica</name>
    <name type="common">Northern krill</name>
    <name type="synonym">Thysanopoda norvegica</name>
    <dbReference type="NCBI Taxonomy" id="48144"/>
    <lineage>
        <taxon>Eukaryota</taxon>
        <taxon>Metazoa</taxon>
        <taxon>Ecdysozoa</taxon>
        <taxon>Arthropoda</taxon>
        <taxon>Crustacea</taxon>
        <taxon>Multicrustacea</taxon>
        <taxon>Malacostraca</taxon>
        <taxon>Eumalacostraca</taxon>
        <taxon>Eucarida</taxon>
        <taxon>Euphausiacea</taxon>
        <taxon>Euphausiidae</taxon>
        <taxon>Meganyctiphanes</taxon>
    </lineage>
</organism>
<dbReference type="GO" id="GO:0005524">
    <property type="term" value="F:ATP binding"/>
    <property type="evidence" value="ECO:0007669"/>
    <property type="project" value="UniProtKB-KW"/>
</dbReference>
<keyword evidence="2" id="KW-0067">ATP-binding</keyword>
<keyword evidence="6" id="KW-1185">Reference proteome</keyword>
<proteinExistence type="predicted"/>
<dbReference type="Pfam" id="PF08423">
    <property type="entry name" value="Rad51"/>
    <property type="match status" value="1"/>
</dbReference>
<dbReference type="GO" id="GO:0033063">
    <property type="term" value="C:Rad51B-Rad51C-Rad51D-XRCC2 complex"/>
    <property type="evidence" value="ECO:0007669"/>
    <property type="project" value="InterPro"/>
</dbReference>
<dbReference type="GO" id="GO:0003690">
    <property type="term" value="F:double-stranded DNA binding"/>
    <property type="evidence" value="ECO:0007669"/>
    <property type="project" value="TreeGrafter"/>
</dbReference>
<dbReference type="PANTHER" id="PTHR46456">
    <property type="entry name" value="DNA REPAIR PROTEIN RAD51 HOMOLOG 2"/>
    <property type="match status" value="1"/>
</dbReference>
<dbReference type="InterPro" id="IPR020588">
    <property type="entry name" value="RecA_ATP-bd"/>
</dbReference>
<dbReference type="PANTHER" id="PTHR46456:SF1">
    <property type="entry name" value="DNA REPAIR PROTEIN RAD51 HOMOLOG 2"/>
    <property type="match status" value="1"/>
</dbReference>
<dbReference type="PROSITE" id="PS50162">
    <property type="entry name" value="RECA_2"/>
    <property type="match status" value="1"/>
</dbReference>
<keyword evidence="1" id="KW-0547">Nucleotide-binding</keyword>
<evidence type="ECO:0000259" key="4">
    <source>
        <dbReference type="PROSITE" id="PS50162"/>
    </source>
</evidence>
<feature type="compositionally biased region" description="Acidic residues" evidence="3">
    <location>
        <begin position="290"/>
        <end position="299"/>
    </location>
</feature>
<feature type="non-terminal residue" evidence="5">
    <location>
        <position position="1"/>
    </location>
</feature>
<feature type="compositionally biased region" description="Polar residues" evidence="3">
    <location>
        <begin position="277"/>
        <end position="286"/>
    </location>
</feature>
<evidence type="ECO:0000313" key="6">
    <source>
        <dbReference type="Proteomes" id="UP001497623"/>
    </source>
</evidence>
<evidence type="ECO:0000256" key="2">
    <source>
        <dbReference type="ARBA" id="ARBA00022840"/>
    </source>
</evidence>
<gene>
    <name evidence="5" type="ORF">MNOR_LOCUS16912</name>
</gene>
<evidence type="ECO:0000256" key="1">
    <source>
        <dbReference type="ARBA" id="ARBA00022741"/>
    </source>
</evidence>
<dbReference type="InterPro" id="IPR013632">
    <property type="entry name" value="Rad51_C"/>
</dbReference>
<dbReference type="Gene3D" id="3.40.50.300">
    <property type="entry name" value="P-loop containing nucleotide triphosphate hydrolases"/>
    <property type="match status" value="1"/>
</dbReference>
<dbReference type="InterPro" id="IPR027417">
    <property type="entry name" value="P-loop_NTPase"/>
</dbReference>
<dbReference type="InterPro" id="IPR003593">
    <property type="entry name" value="AAA+_ATPase"/>
</dbReference>
<dbReference type="InterPro" id="IPR016467">
    <property type="entry name" value="DNA_recomb/repair_RecA-like"/>
</dbReference>
<dbReference type="SMART" id="SM00382">
    <property type="entry name" value="AAA"/>
    <property type="match status" value="1"/>
</dbReference>
<sequence>SMNRTLLCNVGYVAGIFGPPNSNIMSKTRISRLAIDQHIKEKLSKTSHKCVEDVLSLHPLDAMSTLGISHLQYAQLQKQLLQFCLPKCITAYDLLQSSVDYRLSFGHKQLDSLLHGGLQPGSITEFTGPAGVGKTQWCMYSAVRTVVDHFKTNSTSSVVYIDTETAFRPERVVEILSSKYSELESEIPQLLSKILLYQPTTVQSLVQILDKLELVVVEKDVKVLIVDSIASLARKEITPGSSHSNIHRSNLLSSWAARLKTLAQQLNLTVIVTNQVTSRQTPNEPQVTEEPLEGEDNATEGDKQGFLHQFVTPALGNTWTHCVNTRLILQYRDSNNRQLLIAKSPVAPFAGFTYSVNHMGITIQGDSFYSYTGTDPGLLKIKVQKGLTF</sequence>
<dbReference type="GO" id="GO:0000400">
    <property type="term" value="F:four-way junction DNA binding"/>
    <property type="evidence" value="ECO:0007669"/>
    <property type="project" value="TreeGrafter"/>
</dbReference>
<dbReference type="GO" id="GO:0003697">
    <property type="term" value="F:single-stranded DNA binding"/>
    <property type="evidence" value="ECO:0007669"/>
    <property type="project" value="TreeGrafter"/>
</dbReference>
<accession>A0AAV2QTY7</accession>
<dbReference type="GO" id="GO:0005657">
    <property type="term" value="C:replication fork"/>
    <property type="evidence" value="ECO:0007669"/>
    <property type="project" value="TreeGrafter"/>
</dbReference>
<dbReference type="AlphaFoldDB" id="A0AAV2QTY7"/>
<dbReference type="PIRSF" id="PIRSF005856">
    <property type="entry name" value="Rad51"/>
    <property type="match status" value="1"/>
</dbReference>
<dbReference type="GO" id="GO:0140664">
    <property type="term" value="F:ATP-dependent DNA damage sensor activity"/>
    <property type="evidence" value="ECO:0007669"/>
    <property type="project" value="InterPro"/>
</dbReference>
<evidence type="ECO:0000256" key="3">
    <source>
        <dbReference type="SAM" id="MobiDB-lite"/>
    </source>
</evidence>
<feature type="domain" description="RecA family profile 1" evidence="4">
    <location>
        <begin position="99"/>
        <end position="276"/>
    </location>
</feature>
<dbReference type="InterPro" id="IPR030548">
    <property type="entry name" value="RAD51B"/>
</dbReference>
<reference evidence="5 6" key="1">
    <citation type="submission" date="2024-05" db="EMBL/GenBank/DDBJ databases">
        <authorList>
            <person name="Wallberg A."/>
        </authorList>
    </citation>
    <scope>NUCLEOTIDE SEQUENCE [LARGE SCALE GENOMIC DNA]</scope>
</reference>
<comment type="caution">
    <text evidence="5">The sequence shown here is derived from an EMBL/GenBank/DDBJ whole genome shotgun (WGS) entry which is preliminary data.</text>
</comment>
<dbReference type="GO" id="GO:0000724">
    <property type="term" value="P:double-strand break repair via homologous recombination"/>
    <property type="evidence" value="ECO:0007669"/>
    <property type="project" value="InterPro"/>
</dbReference>
<name>A0AAV2QTY7_MEGNR</name>
<feature type="region of interest" description="Disordered" evidence="3">
    <location>
        <begin position="277"/>
        <end position="299"/>
    </location>
</feature>
<dbReference type="SUPFAM" id="SSF52540">
    <property type="entry name" value="P-loop containing nucleoside triphosphate hydrolases"/>
    <property type="match status" value="1"/>
</dbReference>
<dbReference type="EMBL" id="CAXKWB010011357">
    <property type="protein sequence ID" value="CAL4100965.1"/>
    <property type="molecule type" value="Genomic_DNA"/>
</dbReference>